<keyword evidence="1" id="KW-1133">Transmembrane helix</keyword>
<name>A0A1V6MZU0_9ACTN</name>
<comment type="caution">
    <text evidence="2">The sequence shown here is derived from an EMBL/GenBank/DDBJ whole genome shotgun (WGS) entry which is preliminary data.</text>
</comment>
<accession>A0A1V6MZU0</accession>
<evidence type="ECO:0000256" key="1">
    <source>
        <dbReference type="SAM" id="Phobius"/>
    </source>
</evidence>
<organism evidence="2 3">
    <name type="scientific">Streptomyces phaeoluteigriseus</name>
    <dbReference type="NCBI Taxonomy" id="114686"/>
    <lineage>
        <taxon>Bacteria</taxon>
        <taxon>Bacillati</taxon>
        <taxon>Actinomycetota</taxon>
        <taxon>Actinomycetes</taxon>
        <taxon>Kitasatosporales</taxon>
        <taxon>Streptomycetaceae</taxon>
        <taxon>Streptomyces</taxon>
        <taxon>Streptomyces aurantiacus group</taxon>
    </lineage>
</organism>
<proteinExistence type="predicted"/>
<reference evidence="3" key="1">
    <citation type="submission" date="2016-11" db="EMBL/GenBank/DDBJ databases">
        <authorList>
            <person name="Schniete J.K."/>
            <person name="Salih T."/>
            <person name="Algora Gallardo L."/>
            <person name="Martinez Fernandez S."/>
            <person name="Herron P.R."/>
        </authorList>
    </citation>
    <scope>NUCLEOTIDE SEQUENCE [LARGE SCALE GENOMIC DNA]</scope>
    <source>
        <strain evidence="3">DSM 41896</strain>
    </source>
</reference>
<dbReference type="EMBL" id="MPOH02000002">
    <property type="protein sequence ID" value="OQD57823.1"/>
    <property type="molecule type" value="Genomic_DNA"/>
</dbReference>
<feature type="transmembrane region" description="Helical" evidence="1">
    <location>
        <begin position="107"/>
        <end position="126"/>
    </location>
</feature>
<dbReference type="STRING" id="114686.BM536_000730"/>
<sequence>MSGGADTTGTHAVLRRWPTALGLAAVAAQFATGVERESLSVVVCVACLCYLATAASGRPQVAWPAIVGGSLVVVAAEPAGLPWWSGIAGTALILVVLGLVTRVPRAALTAQTVAMAGYGAVALGALALAPRLGLALAGLGLAAHGLWDVVHYRRDAVVPRSLSEFCLVLDVPLGLGALALAVLS</sequence>
<keyword evidence="1" id="KW-0472">Membrane</keyword>
<feature type="transmembrane region" description="Helical" evidence="1">
    <location>
        <begin position="162"/>
        <end position="183"/>
    </location>
</feature>
<gene>
    <name evidence="2" type="ORF">BM536_000730</name>
</gene>
<dbReference type="AlphaFoldDB" id="A0A1V6MZU0"/>
<evidence type="ECO:0000313" key="3">
    <source>
        <dbReference type="Proteomes" id="UP000184286"/>
    </source>
</evidence>
<feature type="transmembrane region" description="Helical" evidence="1">
    <location>
        <begin position="81"/>
        <end position="100"/>
    </location>
</feature>
<evidence type="ECO:0000313" key="2">
    <source>
        <dbReference type="EMBL" id="OQD57823.1"/>
    </source>
</evidence>
<protein>
    <submittedName>
        <fullName evidence="2">Uncharacterized protein</fullName>
    </submittedName>
</protein>
<reference evidence="2 3" key="2">
    <citation type="submission" date="2017-02" db="EMBL/GenBank/DDBJ databases">
        <title>Draft genome sequence of Streptomyces phaeoluteigriseus type strain DSM41896.</title>
        <authorList>
            <person name="Salih T.S."/>
            <person name="Algora Gallardo L."/>
            <person name="Melo Santos T."/>
            <person name="Filgueira Martinez S."/>
            <person name="Herron P.R."/>
        </authorList>
    </citation>
    <scope>NUCLEOTIDE SEQUENCE [LARGE SCALE GENOMIC DNA]</scope>
    <source>
        <strain evidence="2 3">DSM 41896</strain>
    </source>
</reference>
<dbReference type="Proteomes" id="UP000184286">
    <property type="component" value="Unassembled WGS sequence"/>
</dbReference>
<keyword evidence="1" id="KW-0812">Transmembrane</keyword>